<accession>A0ABV4BJ42</accession>
<dbReference type="Proteomes" id="UP001564657">
    <property type="component" value="Unassembled WGS sequence"/>
</dbReference>
<reference evidence="2 3" key="1">
    <citation type="submission" date="2024-08" db="EMBL/GenBank/DDBJ databases">
        <title>Clostridium lapicellarii sp. nov., and Clostridium renhuaiense sp. nov., two species isolated from the mud in a fermentation cellar used for producing sauce-flavour Chinese liquors.</title>
        <authorList>
            <person name="Yang F."/>
            <person name="Wang H."/>
            <person name="Chen L.Q."/>
            <person name="Zhou N."/>
            <person name="Lu J.J."/>
            <person name="Pu X.X."/>
            <person name="Wan B."/>
            <person name="Wang L."/>
            <person name="Liu S.J."/>
        </authorList>
    </citation>
    <scope>NUCLEOTIDE SEQUENCE [LARGE SCALE GENOMIC DNA]</scope>
    <source>
        <strain evidence="2 3">MT-5</strain>
    </source>
</reference>
<evidence type="ECO:0000313" key="3">
    <source>
        <dbReference type="Proteomes" id="UP001564657"/>
    </source>
</evidence>
<organism evidence="2 3">
    <name type="scientific">Clostridium moutaii</name>
    <dbReference type="NCBI Taxonomy" id="3240932"/>
    <lineage>
        <taxon>Bacteria</taxon>
        <taxon>Bacillati</taxon>
        <taxon>Bacillota</taxon>
        <taxon>Clostridia</taxon>
        <taxon>Eubacteriales</taxon>
        <taxon>Clostridiaceae</taxon>
        <taxon>Clostridium</taxon>
    </lineage>
</organism>
<keyword evidence="3" id="KW-1185">Reference proteome</keyword>
<comment type="caution">
    <text evidence="2">The sequence shown here is derived from an EMBL/GenBank/DDBJ whole genome shotgun (WGS) entry which is preliminary data.</text>
</comment>
<dbReference type="Pfam" id="PF26154">
    <property type="entry name" value="DUF8042"/>
    <property type="match status" value="1"/>
</dbReference>
<evidence type="ECO:0000313" key="2">
    <source>
        <dbReference type="EMBL" id="MEY7998805.1"/>
    </source>
</evidence>
<feature type="domain" description="DUF8042" evidence="1">
    <location>
        <begin position="1"/>
        <end position="114"/>
    </location>
</feature>
<evidence type="ECO:0000259" key="1">
    <source>
        <dbReference type="Pfam" id="PF26154"/>
    </source>
</evidence>
<proteinExistence type="predicted"/>
<gene>
    <name evidence="2" type="ORF">AB8U03_01110</name>
</gene>
<dbReference type="InterPro" id="IPR058355">
    <property type="entry name" value="DUF8042"/>
</dbReference>
<dbReference type="RefSeq" id="WP_369703009.1">
    <property type="nucleotide sequence ID" value="NZ_JBGEWD010000001.1"/>
</dbReference>
<sequence>MNEKNEALKTADEYMDNLKSGISSAVEKFQSGEENSALQIIPLVIDGLQWIVQVVTLTKDIQKGEIDLFEFNKKLNEVVEAIENEDYVLIGDLFEYEIIPSLENMHIIIKKSIKS</sequence>
<name>A0ABV4BJ42_9CLOT</name>
<protein>
    <recommendedName>
        <fullName evidence="1">DUF8042 domain-containing protein</fullName>
    </recommendedName>
</protein>
<dbReference type="EMBL" id="JBGEWD010000001">
    <property type="protein sequence ID" value="MEY7998805.1"/>
    <property type="molecule type" value="Genomic_DNA"/>
</dbReference>